<dbReference type="Pfam" id="PF04266">
    <property type="entry name" value="ASCH"/>
    <property type="match status" value="1"/>
</dbReference>
<dbReference type="SUPFAM" id="SSF88697">
    <property type="entry name" value="PUA domain-like"/>
    <property type="match status" value="1"/>
</dbReference>
<dbReference type="STRING" id="483937.AMQ84_27820"/>
<dbReference type="InterPro" id="IPR015947">
    <property type="entry name" value="PUA-like_sf"/>
</dbReference>
<organism evidence="2 3">
    <name type="scientific">Paenibacillus riograndensis SBR5</name>
    <dbReference type="NCBI Taxonomy" id="1073571"/>
    <lineage>
        <taxon>Bacteria</taxon>
        <taxon>Bacillati</taxon>
        <taxon>Bacillota</taxon>
        <taxon>Bacilli</taxon>
        <taxon>Bacillales</taxon>
        <taxon>Paenibacillaceae</taxon>
        <taxon>Paenibacillus</taxon>
        <taxon>Paenibacillus sonchi group</taxon>
    </lineage>
</organism>
<dbReference type="InterPro" id="IPR007374">
    <property type="entry name" value="ASCH_domain"/>
</dbReference>
<reference evidence="3" key="1">
    <citation type="submission" date="2015-03" db="EMBL/GenBank/DDBJ databases">
        <authorList>
            <person name="Wibberg D."/>
        </authorList>
    </citation>
    <scope>NUCLEOTIDE SEQUENCE [LARGE SCALE GENOMIC DNA]</scope>
</reference>
<dbReference type="HOGENOM" id="CLU_051256_2_1_9"/>
<gene>
    <name evidence="2" type="ORF">PRIO_0605</name>
</gene>
<dbReference type="PATRIC" id="fig|1073571.4.peg.622"/>
<protein>
    <recommendedName>
        <fullName evidence="1">ASCH domain-containing protein</fullName>
    </recommendedName>
</protein>
<dbReference type="KEGG" id="pri:PRIO_0605"/>
<proteinExistence type="predicted"/>
<dbReference type="Proteomes" id="UP000033163">
    <property type="component" value="Chromosome I"/>
</dbReference>
<dbReference type="CDD" id="cd06554">
    <property type="entry name" value="ASCH_ASC-1_like"/>
    <property type="match status" value="1"/>
</dbReference>
<dbReference type="RefSeq" id="WP_020431559.1">
    <property type="nucleotide sequence ID" value="NZ_AGBD01001299.1"/>
</dbReference>
<feature type="domain" description="ASCH" evidence="1">
    <location>
        <begin position="4"/>
        <end position="61"/>
    </location>
</feature>
<dbReference type="EMBL" id="LN831776">
    <property type="protein sequence ID" value="CQR52024.1"/>
    <property type="molecule type" value="Genomic_DNA"/>
</dbReference>
<evidence type="ECO:0000313" key="3">
    <source>
        <dbReference type="Proteomes" id="UP000033163"/>
    </source>
</evidence>
<dbReference type="AlphaFoldDB" id="A0A0E4CUF9"/>
<evidence type="ECO:0000259" key="1">
    <source>
        <dbReference type="Pfam" id="PF04266"/>
    </source>
</evidence>
<evidence type="ECO:0000313" key="2">
    <source>
        <dbReference type="EMBL" id="CQR52024.1"/>
    </source>
</evidence>
<name>A0A0E4CUF9_9BACL</name>
<sequence>MKCLTIRQPWATLIALGEKQLETRSWQTAYRGELAIHAGMGIDTTACRQEPFKSALARHGFTVDNLPRGAIIATSRLAGCYEVTQAAADEGWPGGNELVFGDYAPGRYAWKLEDVTALARPIPAKGRLSFWEYPVLEGEQ</sequence>
<dbReference type="Gene3D" id="2.30.130.30">
    <property type="entry name" value="Hypothetical protein"/>
    <property type="match status" value="1"/>
</dbReference>
<accession>A0A0E4CUF9</accession>